<dbReference type="AlphaFoldDB" id="A0A2A7SJE2"/>
<dbReference type="InterPro" id="IPR039422">
    <property type="entry name" value="MarR/SlyA-like"/>
</dbReference>
<dbReference type="GO" id="GO:0003700">
    <property type="term" value="F:DNA-binding transcription factor activity"/>
    <property type="evidence" value="ECO:0007669"/>
    <property type="project" value="InterPro"/>
</dbReference>
<dbReference type="InterPro" id="IPR000835">
    <property type="entry name" value="HTH_MarR-typ"/>
</dbReference>
<dbReference type="EMBL" id="PDDY01000001">
    <property type="protein sequence ID" value="PEH43549.1"/>
    <property type="molecule type" value="Genomic_DNA"/>
</dbReference>
<dbReference type="PRINTS" id="PR00598">
    <property type="entry name" value="HTHMARR"/>
</dbReference>
<evidence type="ECO:0000313" key="3">
    <source>
        <dbReference type="Proteomes" id="UP000220629"/>
    </source>
</evidence>
<dbReference type="PANTHER" id="PTHR33164">
    <property type="entry name" value="TRANSCRIPTIONAL REGULATOR, MARR FAMILY"/>
    <property type="match status" value="1"/>
</dbReference>
<comment type="caution">
    <text evidence="2">The sequence shown here is derived from an EMBL/GenBank/DDBJ whole genome shotgun (WGS) entry which is preliminary data.</text>
</comment>
<dbReference type="SMART" id="SM00347">
    <property type="entry name" value="HTH_MARR"/>
    <property type="match status" value="1"/>
</dbReference>
<feature type="domain" description="HTH marR-type" evidence="1">
    <location>
        <begin position="1"/>
        <end position="121"/>
    </location>
</feature>
<evidence type="ECO:0000313" key="2">
    <source>
        <dbReference type="EMBL" id="PEH43549.1"/>
    </source>
</evidence>
<dbReference type="Pfam" id="PF01047">
    <property type="entry name" value="MarR"/>
    <property type="match status" value="1"/>
</dbReference>
<dbReference type="PANTHER" id="PTHR33164:SF13">
    <property type="entry name" value="4-HYDROXYPHENYLACETATE CATABOLISM PROTEIN"/>
    <property type="match status" value="1"/>
</dbReference>
<evidence type="ECO:0000259" key="1">
    <source>
        <dbReference type="PROSITE" id="PS50995"/>
    </source>
</evidence>
<dbReference type="GO" id="GO:0006950">
    <property type="term" value="P:response to stress"/>
    <property type="evidence" value="ECO:0007669"/>
    <property type="project" value="TreeGrafter"/>
</dbReference>
<organism evidence="2 3">
    <name type="scientific">Burkholderia gladioli</name>
    <name type="common">Pseudomonas marginata</name>
    <name type="synonym">Phytomonas marginata</name>
    <dbReference type="NCBI Taxonomy" id="28095"/>
    <lineage>
        <taxon>Bacteria</taxon>
        <taxon>Pseudomonadati</taxon>
        <taxon>Pseudomonadota</taxon>
        <taxon>Betaproteobacteria</taxon>
        <taxon>Burkholderiales</taxon>
        <taxon>Burkholderiaceae</taxon>
        <taxon>Burkholderia</taxon>
    </lineage>
</organism>
<name>A0A2A7SJE2_BURGA</name>
<dbReference type="SUPFAM" id="SSF46785">
    <property type="entry name" value="Winged helix' DNA-binding domain"/>
    <property type="match status" value="1"/>
</dbReference>
<sequence length="130" mass="14873">MLAPIRSMLNEFSLTEQQWRIVLVLAQEDVAGIRPGQIAKQCCILDPSLTGILRRLERDGVVMREISNVDSRAQLIKLTAYGERLFLTIKSRMEARYRLIEEVYGCENLQNISSALRGLREQGIREARIV</sequence>
<reference evidence="3" key="1">
    <citation type="submission" date="2017-09" db="EMBL/GenBank/DDBJ databases">
        <title>FDA dAtabase for Regulatory Grade micrObial Sequences (FDA-ARGOS): Supporting development and validation of Infectious Disease Dx tests.</title>
        <authorList>
            <person name="Minogue T."/>
            <person name="Wolcott M."/>
            <person name="Wasieloski L."/>
            <person name="Aguilar W."/>
            <person name="Moore D."/>
            <person name="Tallon L."/>
            <person name="Sadzewicz L."/>
            <person name="Ott S."/>
            <person name="Zhao X."/>
            <person name="Nagaraj S."/>
            <person name="Vavikolanu K."/>
            <person name="Aluvathingal J."/>
            <person name="Nadendla S."/>
            <person name="Sichtig H."/>
        </authorList>
    </citation>
    <scope>NUCLEOTIDE SEQUENCE [LARGE SCALE GENOMIC DNA]</scope>
    <source>
        <strain evidence="3">FDAARGOS_390</strain>
    </source>
</reference>
<dbReference type="InterPro" id="IPR036390">
    <property type="entry name" value="WH_DNA-bd_sf"/>
</dbReference>
<dbReference type="PROSITE" id="PS50995">
    <property type="entry name" value="HTH_MARR_2"/>
    <property type="match status" value="1"/>
</dbReference>
<dbReference type="InterPro" id="IPR036388">
    <property type="entry name" value="WH-like_DNA-bd_sf"/>
</dbReference>
<gene>
    <name evidence="2" type="ORF">CRM94_00985</name>
</gene>
<dbReference type="Proteomes" id="UP000220629">
    <property type="component" value="Unassembled WGS sequence"/>
</dbReference>
<proteinExistence type="predicted"/>
<accession>A0A2A7SJE2</accession>
<dbReference type="Gene3D" id="1.10.10.10">
    <property type="entry name" value="Winged helix-like DNA-binding domain superfamily/Winged helix DNA-binding domain"/>
    <property type="match status" value="1"/>
</dbReference>
<protein>
    <submittedName>
        <fullName evidence="2">MarR family transcriptional regulator</fullName>
    </submittedName>
</protein>